<keyword evidence="2" id="KW-0436">Ligase</keyword>
<dbReference type="Proteomes" id="UP000216004">
    <property type="component" value="Unassembled WGS sequence"/>
</dbReference>
<protein>
    <submittedName>
        <fullName evidence="2">Biotin-(Acetil-CoA-carboxilase)-ligase</fullName>
    </submittedName>
</protein>
<dbReference type="OrthoDB" id="9807064at2"/>
<evidence type="ECO:0000313" key="3">
    <source>
        <dbReference type="Proteomes" id="UP000216004"/>
    </source>
</evidence>
<evidence type="ECO:0000313" key="2">
    <source>
        <dbReference type="EMBL" id="OZG50404.1"/>
    </source>
</evidence>
<dbReference type="InterPro" id="IPR004143">
    <property type="entry name" value="BPL_LPL_catalytic"/>
</dbReference>
<gene>
    <name evidence="2" type="ORF">BOCO_0921</name>
</gene>
<dbReference type="SUPFAM" id="SSF55681">
    <property type="entry name" value="Class II aaRS and biotin synthetases"/>
    <property type="match status" value="1"/>
</dbReference>
<dbReference type="RefSeq" id="WP_094722882.1">
    <property type="nucleotide sequence ID" value="NZ_MWWS01000004.1"/>
</dbReference>
<keyword evidence="3" id="KW-1185">Reference proteome</keyword>
<dbReference type="AlphaFoldDB" id="A0A261EU61"/>
<dbReference type="PANTHER" id="PTHR12835">
    <property type="entry name" value="BIOTIN PROTEIN LIGASE"/>
    <property type="match status" value="1"/>
</dbReference>
<proteinExistence type="predicted"/>
<dbReference type="GO" id="GO:0005737">
    <property type="term" value="C:cytoplasm"/>
    <property type="evidence" value="ECO:0007669"/>
    <property type="project" value="TreeGrafter"/>
</dbReference>
<dbReference type="EMBL" id="MWWS01000004">
    <property type="protein sequence ID" value="OZG50404.1"/>
    <property type="molecule type" value="Genomic_DNA"/>
</dbReference>
<sequence>MALVWHDNHKQEQELIPCSPVLSAVRILESVDSSNTYVAQAIPSSPCADARERVAHFAQEPGWHSCETGSESTILPAQPTMALVLADSQTRGRGRLDRKWYDHKGQSFLATWALAVPTDLLVGSQSGWLPMAVGIAAVDGLVQTLQECHAHPTVAENLAAPLALKWPNDIFCSGRKLAGVLCEAVTVDQEWSVLVAGLGINLFVPAEELPTSESTSLQLSYDGLPPFAVLRKQLAISISEHLSKEFGALLQDVHRATDDLRERVCRRSWTLGKQVTVKPVGGKPIVGKALSIGPDAAVQVATDDGRMLWVSTGDVGVLPTVGPR</sequence>
<dbReference type="Pfam" id="PF03099">
    <property type="entry name" value="BPL_LplA_LipB"/>
    <property type="match status" value="1"/>
</dbReference>
<name>A0A261EU61_9BIFI</name>
<dbReference type="Gene3D" id="3.30.930.10">
    <property type="entry name" value="Bira Bifunctional Protein, Domain 2"/>
    <property type="match status" value="1"/>
</dbReference>
<dbReference type="GO" id="GO:0004077">
    <property type="term" value="F:biotin--[biotin carboxyl-carrier protein] ligase activity"/>
    <property type="evidence" value="ECO:0007669"/>
    <property type="project" value="TreeGrafter"/>
</dbReference>
<reference evidence="2 3" key="1">
    <citation type="journal article" date="2017" name="BMC Genomics">
        <title>Comparative genomic and phylogenomic analyses of the Bifidobacteriaceae family.</title>
        <authorList>
            <person name="Lugli G.A."/>
            <person name="Milani C."/>
            <person name="Turroni F."/>
            <person name="Duranti S."/>
            <person name="Mancabelli L."/>
            <person name="Mangifesta M."/>
            <person name="Ferrario C."/>
            <person name="Modesto M."/>
            <person name="Mattarelli P."/>
            <person name="Jiri K."/>
            <person name="van Sinderen D."/>
            <person name="Ventura M."/>
        </authorList>
    </citation>
    <scope>NUCLEOTIDE SEQUENCE [LARGE SCALE GENOMIC DNA]</scope>
    <source>
        <strain evidence="2 3">DSM 22924</strain>
    </source>
</reference>
<comment type="caution">
    <text evidence="2">The sequence shown here is derived from an EMBL/GenBank/DDBJ whole genome shotgun (WGS) entry which is preliminary data.</text>
</comment>
<dbReference type="PANTHER" id="PTHR12835:SF5">
    <property type="entry name" value="BIOTIN--PROTEIN LIGASE"/>
    <property type="match status" value="1"/>
</dbReference>
<feature type="domain" description="BPL/LPL catalytic" evidence="1">
    <location>
        <begin position="79"/>
        <end position="201"/>
    </location>
</feature>
<dbReference type="Gene3D" id="2.30.30.100">
    <property type="match status" value="1"/>
</dbReference>
<evidence type="ECO:0000259" key="1">
    <source>
        <dbReference type="Pfam" id="PF03099"/>
    </source>
</evidence>
<organism evidence="2 3">
    <name type="scientific">Bombiscardovia coagulans</name>
    <dbReference type="NCBI Taxonomy" id="686666"/>
    <lineage>
        <taxon>Bacteria</taxon>
        <taxon>Bacillati</taxon>
        <taxon>Actinomycetota</taxon>
        <taxon>Actinomycetes</taxon>
        <taxon>Bifidobacteriales</taxon>
        <taxon>Bifidobacteriaceae</taxon>
        <taxon>Bombiscardovia</taxon>
    </lineage>
</organism>
<accession>A0A261EU61</accession>
<dbReference type="InterPro" id="IPR045864">
    <property type="entry name" value="aa-tRNA-synth_II/BPL/LPL"/>
</dbReference>